<dbReference type="GO" id="GO:0004526">
    <property type="term" value="F:ribonuclease P activity"/>
    <property type="evidence" value="ECO:0007669"/>
    <property type="project" value="TreeGrafter"/>
</dbReference>
<feature type="compositionally biased region" description="Basic and acidic residues" evidence="1">
    <location>
        <begin position="72"/>
        <end position="84"/>
    </location>
</feature>
<dbReference type="AlphaFoldDB" id="A0AA35RCM8"/>
<reference evidence="3" key="1">
    <citation type="submission" date="2023-03" db="EMBL/GenBank/DDBJ databases">
        <authorList>
            <person name="Steffen K."/>
            <person name="Cardenas P."/>
        </authorList>
    </citation>
    <scope>NUCLEOTIDE SEQUENCE</scope>
</reference>
<evidence type="ECO:0000313" key="4">
    <source>
        <dbReference type="Proteomes" id="UP001174909"/>
    </source>
</evidence>
<feature type="region of interest" description="Disordered" evidence="1">
    <location>
        <begin position="265"/>
        <end position="284"/>
    </location>
</feature>
<protein>
    <submittedName>
        <fullName evidence="3">Ribonuclease P protein subunit p38</fullName>
    </submittedName>
</protein>
<accession>A0AA35RCM8</accession>
<name>A0AA35RCM8_GEOBA</name>
<dbReference type="InterPro" id="IPR029064">
    <property type="entry name" value="Ribosomal_eL30-like_sf"/>
</dbReference>
<dbReference type="PANTHER" id="PTHR46948">
    <property type="entry name" value="RIBONUCLEASE P PROTEIN SUBUNIT P38"/>
    <property type="match status" value="1"/>
</dbReference>
<dbReference type="PANTHER" id="PTHR46948:SF1">
    <property type="entry name" value="RIBONUCLEASE P PROTEIN SUBUNIT P38"/>
    <property type="match status" value="1"/>
</dbReference>
<evidence type="ECO:0000313" key="3">
    <source>
        <dbReference type="EMBL" id="CAI8007727.1"/>
    </source>
</evidence>
<organism evidence="3 4">
    <name type="scientific">Geodia barretti</name>
    <name type="common">Barrett's horny sponge</name>
    <dbReference type="NCBI Taxonomy" id="519541"/>
    <lineage>
        <taxon>Eukaryota</taxon>
        <taxon>Metazoa</taxon>
        <taxon>Porifera</taxon>
        <taxon>Demospongiae</taxon>
        <taxon>Heteroscleromorpha</taxon>
        <taxon>Tetractinellida</taxon>
        <taxon>Astrophorina</taxon>
        <taxon>Geodiidae</taxon>
        <taxon>Geodia</taxon>
    </lineage>
</organism>
<dbReference type="GO" id="GO:0033204">
    <property type="term" value="F:ribonuclease P RNA binding"/>
    <property type="evidence" value="ECO:0007669"/>
    <property type="project" value="TreeGrafter"/>
</dbReference>
<gene>
    <name evidence="3" type="ORF">GBAR_LOCUS5351</name>
</gene>
<feature type="domain" description="Ribosomal protein eL8/eL30/eS12/Gadd45" evidence="2">
    <location>
        <begin position="121"/>
        <end position="202"/>
    </location>
</feature>
<dbReference type="SUPFAM" id="SSF55315">
    <property type="entry name" value="L30e-like"/>
    <property type="match status" value="1"/>
</dbReference>
<feature type="compositionally biased region" description="Basic residues" evidence="1">
    <location>
        <begin position="57"/>
        <end position="66"/>
    </location>
</feature>
<dbReference type="GO" id="GO:0001650">
    <property type="term" value="C:fibrillar center"/>
    <property type="evidence" value="ECO:0007669"/>
    <property type="project" value="TreeGrafter"/>
</dbReference>
<dbReference type="EMBL" id="CASHTH010000799">
    <property type="protein sequence ID" value="CAI8007727.1"/>
    <property type="molecule type" value="Genomic_DNA"/>
</dbReference>
<evidence type="ECO:0000256" key="1">
    <source>
        <dbReference type="SAM" id="MobiDB-lite"/>
    </source>
</evidence>
<feature type="region of interest" description="Disordered" evidence="1">
    <location>
        <begin position="54"/>
        <end position="88"/>
    </location>
</feature>
<dbReference type="Proteomes" id="UP001174909">
    <property type="component" value="Unassembled WGS sequence"/>
</dbReference>
<keyword evidence="4" id="KW-1185">Reference proteome</keyword>
<sequence length="303" mass="33169">MATPARTVNKSLGKSFKNTLDLPFKLKWPAIPQETATELFSELTRALNGVKFTSTNKKLRRGKKRKTEGEEDVGRQPKRQRVDEGGEGTALTEQELLALPEQGTSSANPPSPPPPPPEELVAKRSQIVVGVNEVTRGLERNNLRAAVVCLSVRSPLLHDHLQVLSATRNVPCIALNGVSAAVAPVLGLKRAMTIGLKKLSSDDKTDYFSRLADLISSRAPKITIPWLQASARATISTGPIAQKPLAQGNLQESLSEEKSNLIETDCKSNPQEMTTEREKDHLPPFPYLPLAIKKTIITPKKRK</sequence>
<evidence type="ECO:0000259" key="2">
    <source>
        <dbReference type="Pfam" id="PF01248"/>
    </source>
</evidence>
<dbReference type="Pfam" id="PF01248">
    <property type="entry name" value="Ribosomal_L7Ae"/>
    <property type="match status" value="1"/>
</dbReference>
<dbReference type="GO" id="GO:0000172">
    <property type="term" value="C:ribonuclease MRP complex"/>
    <property type="evidence" value="ECO:0007669"/>
    <property type="project" value="InterPro"/>
</dbReference>
<dbReference type="InterPro" id="IPR042848">
    <property type="entry name" value="Rpp38"/>
</dbReference>
<dbReference type="Gene3D" id="3.30.1330.30">
    <property type="match status" value="1"/>
</dbReference>
<comment type="caution">
    <text evidence="3">The sequence shown here is derived from an EMBL/GenBank/DDBJ whole genome shotgun (WGS) entry which is preliminary data.</text>
</comment>
<dbReference type="InterPro" id="IPR004038">
    <property type="entry name" value="Ribosomal_eL8/eL30/eS12/Gad45"/>
</dbReference>
<dbReference type="GO" id="GO:0001682">
    <property type="term" value="P:tRNA 5'-leader removal"/>
    <property type="evidence" value="ECO:0007669"/>
    <property type="project" value="InterPro"/>
</dbReference>
<dbReference type="GO" id="GO:0005655">
    <property type="term" value="C:nucleolar ribonuclease P complex"/>
    <property type="evidence" value="ECO:0007669"/>
    <property type="project" value="InterPro"/>
</dbReference>
<proteinExistence type="predicted"/>